<evidence type="ECO:0000259" key="3">
    <source>
        <dbReference type="PROSITE" id="PS50923"/>
    </source>
</evidence>
<reference evidence="6" key="1">
    <citation type="submission" date="2025-08" db="UniProtKB">
        <authorList>
            <consortium name="RefSeq"/>
        </authorList>
    </citation>
    <scope>IDENTIFICATION</scope>
    <source>
        <tissue evidence="6">Gonads</tissue>
    </source>
</reference>
<keyword evidence="1 2" id="KW-1015">Disulfide bond</keyword>
<dbReference type="Pfam" id="PF00084">
    <property type="entry name" value="Sushi"/>
    <property type="match status" value="1"/>
</dbReference>
<dbReference type="KEGG" id="lak:106166413"/>
<feature type="domain" description="Sushi" evidence="3">
    <location>
        <begin position="125"/>
        <end position="185"/>
    </location>
</feature>
<evidence type="ECO:0000313" key="6">
    <source>
        <dbReference type="RefSeq" id="XP_023933383.1"/>
    </source>
</evidence>
<keyword evidence="5" id="KW-1185">Reference proteome</keyword>
<dbReference type="InterPro" id="IPR002889">
    <property type="entry name" value="WSC_carb-bd"/>
</dbReference>
<keyword evidence="2" id="KW-0768">Sushi</keyword>
<protein>
    <submittedName>
        <fullName evidence="6">Uncharacterized protein LOC106166413</fullName>
    </submittedName>
</protein>
<name>A0A2R2MTE2_LINAN</name>
<comment type="caution">
    <text evidence="2">Lacks conserved residue(s) required for the propagation of feature annotation.</text>
</comment>
<feature type="domain" description="WSC" evidence="4">
    <location>
        <begin position="23"/>
        <end position="124"/>
    </location>
</feature>
<evidence type="ECO:0000259" key="4">
    <source>
        <dbReference type="PROSITE" id="PS51212"/>
    </source>
</evidence>
<dbReference type="InterPro" id="IPR035976">
    <property type="entry name" value="Sushi/SCR/CCP_sf"/>
</dbReference>
<gene>
    <name evidence="6" type="primary">LOC106166413</name>
</gene>
<evidence type="ECO:0000256" key="2">
    <source>
        <dbReference type="PROSITE-ProRule" id="PRU00302"/>
    </source>
</evidence>
<evidence type="ECO:0000313" key="5">
    <source>
        <dbReference type="Proteomes" id="UP000085678"/>
    </source>
</evidence>
<dbReference type="Pfam" id="PF01822">
    <property type="entry name" value="WSC"/>
    <property type="match status" value="1"/>
</dbReference>
<dbReference type="OrthoDB" id="3800326at2759"/>
<dbReference type="Gene3D" id="2.10.70.10">
    <property type="entry name" value="Complement Module, domain 1"/>
    <property type="match status" value="1"/>
</dbReference>
<dbReference type="SUPFAM" id="SSF57535">
    <property type="entry name" value="Complement control module/SCR domain"/>
    <property type="match status" value="1"/>
</dbReference>
<feature type="disulfide bond" evidence="2">
    <location>
        <begin position="127"/>
        <end position="170"/>
    </location>
</feature>
<dbReference type="PROSITE" id="PS50923">
    <property type="entry name" value="SUSHI"/>
    <property type="match status" value="1"/>
</dbReference>
<accession>A0A2R2MTE2</accession>
<dbReference type="RefSeq" id="XP_023933383.1">
    <property type="nucleotide sequence ID" value="XM_024077615.1"/>
</dbReference>
<evidence type="ECO:0000256" key="1">
    <source>
        <dbReference type="ARBA" id="ARBA00023157"/>
    </source>
</evidence>
<dbReference type="InParanoid" id="A0A2R2MTE2"/>
<organism evidence="5 6">
    <name type="scientific">Lingula anatina</name>
    <name type="common">Brachiopod</name>
    <name type="synonym">Lingula unguis</name>
    <dbReference type="NCBI Taxonomy" id="7574"/>
    <lineage>
        <taxon>Eukaryota</taxon>
        <taxon>Metazoa</taxon>
        <taxon>Spiralia</taxon>
        <taxon>Lophotrochozoa</taxon>
        <taxon>Brachiopoda</taxon>
        <taxon>Linguliformea</taxon>
        <taxon>Lingulata</taxon>
        <taxon>Lingulida</taxon>
        <taxon>Linguloidea</taxon>
        <taxon>Lingulidae</taxon>
        <taxon>Lingula</taxon>
    </lineage>
</organism>
<dbReference type="InterPro" id="IPR000436">
    <property type="entry name" value="Sushi_SCR_CCP_dom"/>
</dbReference>
<dbReference type="GeneID" id="106166413"/>
<dbReference type="Proteomes" id="UP000085678">
    <property type="component" value="Unplaced"/>
</dbReference>
<dbReference type="AlphaFoldDB" id="A0A2R2MTE2"/>
<dbReference type="PROSITE" id="PS51212">
    <property type="entry name" value="WSC"/>
    <property type="match status" value="1"/>
</dbReference>
<sequence>MQQSATCRSDRTWSGSQRDCTADNTYVGCFNNFGTNSLDALITPVTNTPAVATNYVDRCRLHCLDNSFKYAGLVGGDSCRCDNVYNPYQGQNTDSLCDTHCSGGDSGFWCGGAGTGKIIIHKTADQCSPITTGHSTINTTAHQVGAVVLITCATGYWFPDNYGHYRVVTCRQNEVWSNTVHVCEGT</sequence>
<proteinExistence type="predicted"/>